<protein>
    <submittedName>
        <fullName evidence="2">Lasso peptide biosynthesis B2 protein</fullName>
    </submittedName>
</protein>
<dbReference type="KEGG" id="lug:FPZ22_12405"/>
<keyword evidence="3" id="KW-1185">Reference proteome</keyword>
<sequence>MSYRLREGLSYCEVDGGLVFLDLEADRYFRLADRFSRALAAALGGERQSGTDVEALVAKRILVQSPAAFPYPPDAPITVPTRSALEQRNSTPGLHVLTVLEATALVFSTQMQLRNRRLARILGSLVAYRDRMTAGRLSTVATPTAQLLATTARFRQSRAYVPIEPCCLLDSIAMVRFLARRRIPAAITFGVTLDPFAAHCWVQSGDWVLNDTVGNVVAHTPIRRV</sequence>
<accession>A0A518N6R9</accession>
<evidence type="ECO:0000259" key="1">
    <source>
        <dbReference type="Pfam" id="PF13471"/>
    </source>
</evidence>
<dbReference type="Proteomes" id="UP000316584">
    <property type="component" value="Chromosome"/>
</dbReference>
<dbReference type="EMBL" id="CP042218">
    <property type="protein sequence ID" value="QDW67582.1"/>
    <property type="molecule type" value="Genomic_DNA"/>
</dbReference>
<evidence type="ECO:0000313" key="2">
    <source>
        <dbReference type="EMBL" id="QDW67582.1"/>
    </source>
</evidence>
<proteinExistence type="predicted"/>
<dbReference type="OrthoDB" id="119963at2"/>
<dbReference type="AlphaFoldDB" id="A0A518N6R9"/>
<dbReference type="Pfam" id="PF13471">
    <property type="entry name" value="Transglut_core3"/>
    <property type="match status" value="1"/>
</dbReference>
<gene>
    <name evidence="2" type="ORF">FPZ22_12405</name>
</gene>
<dbReference type="InterPro" id="IPR053521">
    <property type="entry name" value="McjB-like"/>
</dbReference>
<evidence type="ECO:0000313" key="3">
    <source>
        <dbReference type="Proteomes" id="UP000316584"/>
    </source>
</evidence>
<reference evidence="2 3" key="1">
    <citation type="submission" date="2019-07" db="EMBL/GenBank/DDBJ databases">
        <title>Full genome sequence of Luteimonas sp. Gr-4.</title>
        <authorList>
            <person name="Im W.-T."/>
        </authorList>
    </citation>
    <scope>NUCLEOTIDE SEQUENCE [LARGE SCALE GENOMIC DNA]</scope>
    <source>
        <strain evidence="2 3">Gr-4</strain>
    </source>
</reference>
<organism evidence="2 3">
    <name type="scientific">Luteimonas granuli</name>
    <dbReference type="NCBI Taxonomy" id="1176533"/>
    <lineage>
        <taxon>Bacteria</taxon>
        <taxon>Pseudomonadati</taxon>
        <taxon>Pseudomonadota</taxon>
        <taxon>Gammaproteobacteria</taxon>
        <taxon>Lysobacterales</taxon>
        <taxon>Lysobacteraceae</taxon>
        <taxon>Luteimonas</taxon>
    </lineage>
</organism>
<dbReference type="RefSeq" id="WP_144893425.1">
    <property type="nucleotide sequence ID" value="NZ_CP042218.1"/>
</dbReference>
<dbReference type="InterPro" id="IPR032708">
    <property type="entry name" value="McjB_C"/>
</dbReference>
<dbReference type="NCBIfam" id="NF033537">
    <property type="entry name" value="lasso_biosyn_B2"/>
    <property type="match status" value="1"/>
</dbReference>
<feature type="domain" description="Microcin J25-processing protein McjB C-terminal" evidence="1">
    <location>
        <begin position="114"/>
        <end position="223"/>
    </location>
</feature>
<name>A0A518N6R9_9GAMM</name>